<feature type="compositionally biased region" description="Acidic residues" evidence="5">
    <location>
        <begin position="229"/>
        <end position="239"/>
    </location>
</feature>
<dbReference type="Gene3D" id="3.70.10.10">
    <property type="match status" value="1"/>
</dbReference>
<dbReference type="InterPro" id="IPR016580">
    <property type="entry name" value="HUS1"/>
</dbReference>
<evidence type="ECO:0000256" key="4">
    <source>
        <dbReference type="PIRNR" id="PIRNR011312"/>
    </source>
</evidence>
<comment type="similarity">
    <text evidence="2 4">Belongs to the HUS1 family.</text>
</comment>
<dbReference type="SUPFAM" id="SSF55979">
    <property type="entry name" value="DNA clamp"/>
    <property type="match status" value="1"/>
</dbReference>
<protein>
    <recommendedName>
        <fullName evidence="4">Checkpoint protein</fullName>
    </recommendedName>
</protein>
<dbReference type="OrthoDB" id="337750at2759"/>
<organism evidence="6 7">
    <name type="scientific">Kwoniella mangroviensis CBS 10435</name>
    <dbReference type="NCBI Taxonomy" id="1331196"/>
    <lineage>
        <taxon>Eukaryota</taxon>
        <taxon>Fungi</taxon>
        <taxon>Dikarya</taxon>
        <taxon>Basidiomycota</taxon>
        <taxon>Agaricomycotina</taxon>
        <taxon>Tremellomycetes</taxon>
        <taxon>Tremellales</taxon>
        <taxon>Cryptococcaceae</taxon>
        <taxon>Kwoniella</taxon>
    </lineage>
</organism>
<keyword evidence="3" id="KW-0539">Nucleus</keyword>
<accession>A0A1B9IWH7</accession>
<reference evidence="7" key="2">
    <citation type="submission" date="2013-12" db="EMBL/GenBank/DDBJ databases">
        <title>Evolution of pathogenesis and genome organization in the Tremellales.</title>
        <authorList>
            <person name="Cuomo C."/>
            <person name="Litvintseva A."/>
            <person name="Heitman J."/>
            <person name="Chen Y."/>
            <person name="Sun S."/>
            <person name="Springer D."/>
            <person name="Dromer F."/>
            <person name="Young S."/>
            <person name="Zeng Q."/>
            <person name="Chapman S."/>
            <person name="Gujja S."/>
            <person name="Saif S."/>
            <person name="Birren B."/>
        </authorList>
    </citation>
    <scope>NUCLEOTIDE SEQUENCE [LARGE SCALE GENOMIC DNA]</scope>
    <source>
        <strain evidence="7">CBS 10435</strain>
    </source>
</reference>
<dbReference type="GO" id="GO:0000724">
    <property type="term" value="P:double-strand break repair via homologous recombination"/>
    <property type="evidence" value="ECO:0007669"/>
    <property type="project" value="TreeGrafter"/>
</dbReference>
<comment type="subcellular location">
    <subcellularLocation>
        <location evidence="1">Nucleus</location>
    </subcellularLocation>
</comment>
<dbReference type="Proteomes" id="UP000092583">
    <property type="component" value="Unassembled WGS sequence"/>
</dbReference>
<dbReference type="PANTHER" id="PTHR12900:SF0">
    <property type="entry name" value="CHECKPOINT PROTEIN"/>
    <property type="match status" value="1"/>
</dbReference>
<gene>
    <name evidence="6" type="ORF">L486_02551</name>
</gene>
<dbReference type="InterPro" id="IPR046938">
    <property type="entry name" value="DNA_clamp_sf"/>
</dbReference>
<sequence>MRFRTGISNVALLHKITRSLAALARSCVIRLSPEQVHFIVPGNESSTGVQVWSSVSAEHCSTLFDAYKIESNANNEIWVELHLDSLLKILRSADSSVGSINESRSTAALTESDVTLKLNKKGQQPIWSFEIRGYTAQRKPMSITHEIPVKILSARRQAELNEPLCPQPDIHVVLPNLLELRNIVSRLSHMADDVKVSANHEGRLELTAKAPRVNLTTTWNDLSVPSSNIDDDIANDDDQPPPPPDQMFSVTVAIKGFLKFLTSHLVGGAAIACICEDHCLIAYVYIGELNEAGGVLTFFVPAKMTDD</sequence>
<evidence type="ECO:0000256" key="3">
    <source>
        <dbReference type="ARBA" id="ARBA00023242"/>
    </source>
</evidence>
<dbReference type="GO" id="GO:0031573">
    <property type="term" value="P:mitotic intra-S DNA damage checkpoint signaling"/>
    <property type="evidence" value="ECO:0007669"/>
    <property type="project" value="TreeGrafter"/>
</dbReference>
<evidence type="ECO:0000256" key="2">
    <source>
        <dbReference type="ARBA" id="ARBA00005563"/>
    </source>
</evidence>
<dbReference type="EMBL" id="KI669460">
    <property type="protein sequence ID" value="OCF59878.1"/>
    <property type="molecule type" value="Genomic_DNA"/>
</dbReference>
<dbReference type="Pfam" id="PF04005">
    <property type="entry name" value="Hus1"/>
    <property type="match status" value="1"/>
</dbReference>
<evidence type="ECO:0000313" key="6">
    <source>
        <dbReference type="EMBL" id="OCF59878.1"/>
    </source>
</evidence>
<dbReference type="GO" id="GO:0005730">
    <property type="term" value="C:nucleolus"/>
    <property type="evidence" value="ECO:0007669"/>
    <property type="project" value="InterPro"/>
</dbReference>
<dbReference type="GO" id="GO:0006289">
    <property type="term" value="P:nucleotide-excision repair"/>
    <property type="evidence" value="ECO:0007669"/>
    <property type="project" value="TreeGrafter"/>
</dbReference>
<dbReference type="GO" id="GO:0033314">
    <property type="term" value="P:mitotic DNA replication checkpoint signaling"/>
    <property type="evidence" value="ECO:0007669"/>
    <property type="project" value="TreeGrafter"/>
</dbReference>
<dbReference type="GO" id="GO:0030896">
    <property type="term" value="C:checkpoint clamp complex"/>
    <property type="evidence" value="ECO:0007669"/>
    <property type="project" value="InterPro"/>
</dbReference>
<evidence type="ECO:0000256" key="5">
    <source>
        <dbReference type="SAM" id="MobiDB-lite"/>
    </source>
</evidence>
<evidence type="ECO:0000313" key="7">
    <source>
        <dbReference type="Proteomes" id="UP000092583"/>
    </source>
</evidence>
<keyword evidence="7" id="KW-1185">Reference proteome</keyword>
<feature type="region of interest" description="Disordered" evidence="5">
    <location>
        <begin position="226"/>
        <end position="245"/>
    </location>
</feature>
<dbReference type="AlphaFoldDB" id="A0A1B9IWH7"/>
<dbReference type="PIRSF" id="PIRSF011312">
    <property type="entry name" value="Cell_cycle_HUS1"/>
    <property type="match status" value="1"/>
</dbReference>
<dbReference type="GO" id="GO:0035861">
    <property type="term" value="C:site of double-strand break"/>
    <property type="evidence" value="ECO:0007669"/>
    <property type="project" value="TreeGrafter"/>
</dbReference>
<reference evidence="6 7" key="1">
    <citation type="submission" date="2013-07" db="EMBL/GenBank/DDBJ databases">
        <title>The Genome Sequence of Kwoniella mangroviensis CBS10435.</title>
        <authorList>
            <consortium name="The Broad Institute Genome Sequencing Platform"/>
            <person name="Cuomo C."/>
            <person name="Litvintseva A."/>
            <person name="Chen Y."/>
            <person name="Heitman J."/>
            <person name="Sun S."/>
            <person name="Springer D."/>
            <person name="Dromer F."/>
            <person name="Young S.K."/>
            <person name="Zeng Q."/>
            <person name="Gargeya S."/>
            <person name="Fitzgerald M."/>
            <person name="Abouelleil A."/>
            <person name="Alvarado L."/>
            <person name="Berlin A.M."/>
            <person name="Chapman S.B."/>
            <person name="Dewar J."/>
            <person name="Goldberg J."/>
            <person name="Griggs A."/>
            <person name="Gujja S."/>
            <person name="Hansen M."/>
            <person name="Howarth C."/>
            <person name="Imamovic A."/>
            <person name="Larimer J."/>
            <person name="McCowan C."/>
            <person name="Murphy C."/>
            <person name="Pearson M."/>
            <person name="Priest M."/>
            <person name="Roberts A."/>
            <person name="Saif S."/>
            <person name="Shea T."/>
            <person name="Sykes S."/>
            <person name="Wortman J."/>
            <person name="Nusbaum C."/>
            <person name="Birren B."/>
        </authorList>
    </citation>
    <scope>NUCLEOTIDE SEQUENCE [LARGE SCALE GENOMIC DNA]</scope>
    <source>
        <strain evidence="6 7">CBS 10435</strain>
    </source>
</reference>
<dbReference type="GO" id="GO:0044778">
    <property type="term" value="P:meiotic DNA integrity checkpoint signaling"/>
    <property type="evidence" value="ECO:0007669"/>
    <property type="project" value="TreeGrafter"/>
</dbReference>
<name>A0A1B9IWH7_9TREE</name>
<evidence type="ECO:0000256" key="1">
    <source>
        <dbReference type="ARBA" id="ARBA00004123"/>
    </source>
</evidence>
<proteinExistence type="inferred from homology"/>
<dbReference type="PANTHER" id="PTHR12900">
    <property type="entry name" value="MITOTIC AND DNA DAMAGE CHECKPOINT PROTEIN HUS1"/>
    <property type="match status" value="1"/>
</dbReference>
<dbReference type="GO" id="GO:0000723">
    <property type="term" value="P:telomere maintenance"/>
    <property type="evidence" value="ECO:0007669"/>
    <property type="project" value="TreeGrafter"/>
</dbReference>
<dbReference type="InterPro" id="IPR007150">
    <property type="entry name" value="HUS1/Mec3"/>
</dbReference>
<dbReference type="STRING" id="1331196.A0A1B9IWH7"/>